<dbReference type="InterPro" id="IPR029063">
    <property type="entry name" value="SAM-dependent_MTases_sf"/>
</dbReference>
<dbReference type="Pfam" id="PF08241">
    <property type="entry name" value="Methyltransf_11"/>
    <property type="match status" value="1"/>
</dbReference>
<dbReference type="Proteomes" id="UP001431572">
    <property type="component" value="Chromosome 1"/>
</dbReference>
<evidence type="ECO:0000259" key="1">
    <source>
        <dbReference type="Pfam" id="PF08241"/>
    </source>
</evidence>
<protein>
    <submittedName>
        <fullName evidence="2">Class I SAM-dependent methyltransferase</fullName>
    </submittedName>
</protein>
<gene>
    <name evidence="2" type="ORF">OZ401_002147</name>
</gene>
<dbReference type="SUPFAM" id="SSF53335">
    <property type="entry name" value="S-adenosyl-L-methionine-dependent methyltransferases"/>
    <property type="match status" value="1"/>
</dbReference>
<dbReference type="CDD" id="cd02440">
    <property type="entry name" value="AdoMet_MTases"/>
    <property type="match status" value="1"/>
</dbReference>
<dbReference type="GO" id="GO:0032259">
    <property type="term" value="P:methylation"/>
    <property type="evidence" value="ECO:0007669"/>
    <property type="project" value="UniProtKB-KW"/>
</dbReference>
<dbReference type="EMBL" id="CP128399">
    <property type="protein sequence ID" value="WJW66351.1"/>
    <property type="molecule type" value="Genomic_DNA"/>
</dbReference>
<dbReference type="InterPro" id="IPR013216">
    <property type="entry name" value="Methyltransf_11"/>
</dbReference>
<evidence type="ECO:0000313" key="3">
    <source>
        <dbReference type="Proteomes" id="UP001431572"/>
    </source>
</evidence>
<keyword evidence="2" id="KW-0808">Transferase</keyword>
<keyword evidence="2" id="KW-0489">Methyltransferase</keyword>
<accession>A0ABY9AZP8</accession>
<evidence type="ECO:0000313" key="2">
    <source>
        <dbReference type="EMBL" id="WJW66351.1"/>
    </source>
</evidence>
<dbReference type="GO" id="GO:0008168">
    <property type="term" value="F:methyltransferase activity"/>
    <property type="evidence" value="ECO:0007669"/>
    <property type="project" value="UniProtKB-KW"/>
</dbReference>
<keyword evidence="3" id="KW-1185">Reference proteome</keyword>
<dbReference type="RefSeq" id="WP_341468235.1">
    <property type="nucleotide sequence ID" value="NZ_CP128399.1"/>
</dbReference>
<proteinExistence type="predicted"/>
<sequence length="211" mass="24425">MLEIGCGLGRIAFPLRFLISQYGSYDGFEITREKVDFLQANFQKTFPNFRFVWANIHNTYYNPYGEMDAREYIFPYTDNSFDLIYAASVYTHLLPDYTAHYFSEAARVLKKGGRCVFSFFLLDNYQPGRVRLNLFSSPIFNFDFSYQNYGDEFAIGNTENPEEMTAYRLGMVERFAAEAGLELAQPPIDGKWSGKSQKWLSTQDLVILVKP</sequence>
<feature type="domain" description="Methyltransferase type 11" evidence="1">
    <location>
        <begin position="2"/>
        <end position="117"/>
    </location>
</feature>
<organism evidence="2 3">
    <name type="scientific">Candidatus Chlorohelix allophototropha</name>
    <dbReference type="NCBI Taxonomy" id="3003348"/>
    <lineage>
        <taxon>Bacteria</taxon>
        <taxon>Bacillati</taxon>
        <taxon>Chloroflexota</taxon>
        <taxon>Chloroflexia</taxon>
        <taxon>Candidatus Chloroheliales</taxon>
        <taxon>Candidatus Chloroheliaceae</taxon>
        <taxon>Candidatus Chlorohelix</taxon>
    </lineage>
</organism>
<dbReference type="Gene3D" id="3.40.50.150">
    <property type="entry name" value="Vaccinia Virus protein VP39"/>
    <property type="match status" value="1"/>
</dbReference>
<reference evidence="2" key="1">
    <citation type="journal article" date="2024" name="Nature">
        <title>Anoxygenic phototroph of the Chloroflexota uses a type I reaction centre.</title>
        <authorList>
            <person name="Tsuji J.M."/>
            <person name="Shaw N.A."/>
            <person name="Nagashima S."/>
            <person name="Venkiteswaran J.J."/>
            <person name="Schiff S.L."/>
            <person name="Watanabe T."/>
            <person name="Fukui M."/>
            <person name="Hanada S."/>
            <person name="Tank M."/>
            <person name="Neufeld J.D."/>
        </authorList>
    </citation>
    <scope>NUCLEOTIDE SEQUENCE</scope>
    <source>
        <strain evidence="2">L227-S17</strain>
    </source>
</reference>
<name>A0ABY9AZP8_9CHLR</name>